<feature type="transmembrane region" description="Helical" evidence="1">
    <location>
        <begin position="75"/>
        <end position="93"/>
    </location>
</feature>
<feature type="transmembrane region" description="Helical" evidence="1">
    <location>
        <begin position="12"/>
        <end position="31"/>
    </location>
</feature>
<dbReference type="EMBL" id="JBHTAS010000001">
    <property type="protein sequence ID" value="MFC7141426.1"/>
    <property type="molecule type" value="Genomic_DNA"/>
</dbReference>
<name>A0ABD5Y542_9EURY</name>
<keyword evidence="1" id="KW-0472">Membrane</keyword>
<evidence type="ECO:0000256" key="1">
    <source>
        <dbReference type="SAM" id="Phobius"/>
    </source>
</evidence>
<evidence type="ECO:0000313" key="2">
    <source>
        <dbReference type="EMBL" id="MFC7141426.1"/>
    </source>
</evidence>
<evidence type="ECO:0000313" key="3">
    <source>
        <dbReference type="Proteomes" id="UP001596432"/>
    </source>
</evidence>
<keyword evidence="3" id="KW-1185">Reference proteome</keyword>
<sequence length="137" mass="14215">MELSDASALPAPTRFSIACGFALAVVFASLAHPPAFVDQTGMFGDVGIDKWIHAGSYALVTFLLAYAVLAESVLSLVGIAAVAIALGIGVEFVQSTIAWRSKEAADVIANVTGTIVAVGAWKLVQWWLPAGPNRSGD</sequence>
<dbReference type="NCBIfam" id="NF037970">
    <property type="entry name" value="vanZ_1"/>
    <property type="match status" value="1"/>
</dbReference>
<dbReference type="PANTHER" id="PTHR28008:SF1">
    <property type="entry name" value="DOMAIN PROTEIN, PUTATIVE (AFU_ORTHOLOGUE AFUA_3G10980)-RELATED"/>
    <property type="match status" value="1"/>
</dbReference>
<reference evidence="2 3" key="1">
    <citation type="journal article" date="2019" name="Int. J. Syst. Evol. Microbiol.">
        <title>The Global Catalogue of Microorganisms (GCM) 10K type strain sequencing project: providing services to taxonomists for standard genome sequencing and annotation.</title>
        <authorList>
            <consortium name="The Broad Institute Genomics Platform"/>
            <consortium name="The Broad Institute Genome Sequencing Center for Infectious Disease"/>
            <person name="Wu L."/>
            <person name="Ma J."/>
        </authorList>
    </citation>
    <scope>NUCLEOTIDE SEQUENCE [LARGE SCALE GENOMIC DNA]</scope>
    <source>
        <strain evidence="2 3">XZYJT29</strain>
    </source>
</reference>
<keyword evidence="1" id="KW-1133">Transmembrane helix</keyword>
<dbReference type="RefSeq" id="WP_274322510.1">
    <property type="nucleotide sequence ID" value="NZ_CP118158.1"/>
</dbReference>
<organism evidence="2 3">
    <name type="scientific">Halosimplex aquaticum</name>
    <dbReference type="NCBI Taxonomy" id="3026162"/>
    <lineage>
        <taxon>Archaea</taxon>
        <taxon>Methanobacteriati</taxon>
        <taxon>Methanobacteriota</taxon>
        <taxon>Stenosarchaea group</taxon>
        <taxon>Halobacteria</taxon>
        <taxon>Halobacteriales</taxon>
        <taxon>Haloarculaceae</taxon>
        <taxon>Halosimplex</taxon>
    </lineage>
</organism>
<dbReference type="AlphaFoldDB" id="A0ABD5Y542"/>
<accession>A0ABD5Y542</accession>
<dbReference type="Proteomes" id="UP001596432">
    <property type="component" value="Unassembled WGS sequence"/>
</dbReference>
<comment type="caution">
    <text evidence="2">The sequence shown here is derived from an EMBL/GenBank/DDBJ whole genome shotgun (WGS) entry which is preliminary data.</text>
</comment>
<protein>
    <submittedName>
        <fullName evidence="2">VanZ family protein</fullName>
    </submittedName>
</protein>
<proteinExistence type="predicted"/>
<keyword evidence="1" id="KW-0812">Transmembrane</keyword>
<feature type="transmembrane region" description="Helical" evidence="1">
    <location>
        <begin position="51"/>
        <end position="69"/>
    </location>
</feature>
<gene>
    <name evidence="2" type="ORF">ACFQMA_16500</name>
</gene>
<dbReference type="PANTHER" id="PTHR28008">
    <property type="entry name" value="DOMAIN PROTEIN, PUTATIVE (AFU_ORTHOLOGUE AFUA_3G10980)-RELATED"/>
    <property type="match status" value="1"/>
</dbReference>
<feature type="transmembrane region" description="Helical" evidence="1">
    <location>
        <begin position="105"/>
        <end position="128"/>
    </location>
</feature>
<dbReference type="GeneID" id="78821739"/>